<accession>A0ABD2N6X3</accession>
<feature type="region of interest" description="Disordered" evidence="1">
    <location>
        <begin position="335"/>
        <end position="407"/>
    </location>
</feature>
<evidence type="ECO:0000313" key="2">
    <source>
        <dbReference type="EMBL" id="KAL3274383.1"/>
    </source>
</evidence>
<feature type="region of interest" description="Disordered" evidence="1">
    <location>
        <begin position="1"/>
        <end position="137"/>
    </location>
</feature>
<protein>
    <submittedName>
        <fullName evidence="2">Uncharacterized protein</fullName>
    </submittedName>
</protein>
<gene>
    <name evidence="2" type="ORF">HHI36_015781</name>
</gene>
<feature type="region of interest" description="Disordered" evidence="1">
    <location>
        <begin position="541"/>
        <end position="564"/>
    </location>
</feature>
<keyword evidence="3" id="KW-1185">Reference proteome</keyword>
<evidence type="ECO:0000256" key="1">
    <source>
        <dbReference type="SAM" id="MobiDB-lite"/>
    </source>
</evidence>
<organism evidence="2 3">
    <name type="scientific">Cryptolaemus montrouzieri</name>
    <dbReference type="NCBI Taxonomy" id="559131"/>
    <lineage>
        <taxon>Eukaryota</taxon>
        <taxon>Metazoa</taxon>
        <taxon>Ecdysozoa</taxon>
        <taxon>Arthropoda</taxon>
        <taxon>Hexapoda</taxon>
        <taxon>Insecta</taxon>
        <taxon>Pterygota</taxon>
        <taxon>Neoptera</taxon>
        <taxon>Endopterygota</taxon>
        <taxon>Coleoptera</taxon>
        <taxon>Polyphaga</taxon>
        <taxon>Cucujiformia</taxon>
        <taxon>Coccinelloidea</taxon>
        <taxon>Coccinellidae</taxon>
        <taxon>Scymninae</taxon>
        <taxon>Scymnini</taxon>
        <taxon>Cryptolaemus</taxon>
    </lineage>
</organism>
<sequence length="681" mass="78004">MPAEDDYNRRQTLQHSTPASPSPASRPQYAATGCVAPLPADRYASDAHGERYAPERFANQSERFPPERNQSDRFATDRVQLEKFGMDRNQSERFAAERNGSDRFGSERSQSDRLPSGERYQGVSERYPLGERPQTSVSSDRLLANQATQAYQNDARYITYHRYPERYTPVGSLERSHINSDRYSRTITPTSMDRYNTLSTDKGRNTPERYLDRYHTISHEKDRSKSDRFTPTEQYKIHDKERKRCVSNSDRYIPIQGDVFRERQSSSPGVCSAERYSSTDRYKGEKRERSEDRKSKYQYQHDQYVADSFQNDRYPPIPCPERFASGDVIQYNETTYLEPPSPAPASDRFIPPPPLSPESSPTTPNCFSTSGFPSSATTTTNSDQFIPPPPLTTTTGVRETFSPNKTDRRYQYFTNDRYNQEHRYKDAHYGTDRFNEEGYHSHGDKYMSSERYDVGRYGPQNPHMPVERYVPQQQENYYGVQYDRYPIKPNANDPYMRRDLANFQYRLPFHLTQNQYQKVRYIGTPSRTKCCQYSEGYLISKSSPGSSSNSSVASQNKDPHGKEVTIPVPPCVNNVNVSLQDIQCQNFKTNYQQEKGTQCVGLCNNAKECVAFVSPNLRVTRGQCRHSICVSPSMEYVGGNGGRHVCATPPPRGSICSQDSSICNETCCARRGQTSLTVAIW</sequence>
<feature type="compositionally biased region" description="Basic and acidic residues" evidence="1">
    <location>
        <begin position="277"/>
        <end position="295"/>
    </location>
</feature>
<evidence type="ECO:0000313" key="3">
    <source>
        <dbReference type="Proteomes" id="UP001516400"/>
    </source>
</evidence>
<feature type="compositionally biased region" description="Low complexity" evidence="1">
    <location>
        <begin position="541"/>
        <end position="554"/>
    </location>
</feature>
<feature type="compositionally biased region" description="Basic and acidic residues" evidence="1">
    <location>
        <begin position="43"/>
        <end position="54"/>
    </location>
</feature>
<proteinExistence type="predicted"/>
<name>A0ABD2N6X3_9CUCU</name>
<feature type="region of interest" description="Disordered" evidence="1">
    <location>
        <begin position="257"/>
        <end position="298"/>
    </location>
</feature>
<dbReference type="AlphaFoldDB" id="A0ABD2N6X3"/>
<feature type="compositionally biased region" description="Low complexity" evidence="1">
    <location>
        <begin position="16"/>
        <end position="31"/>
    </location>
</feature>
<feature type="compositionally biased region" description="Polar residues" evidence="1">
    <location>
        <begin position="365"/>
        <end position="384"/>
    </location>
</feature>
<feature type="compositionally biased region" description="Polar residues" evidence="1">
    <location>
        <begin position="392"/>
        <end position="404"/>
    </location>
</feature>
<dbReference type="Proteomes" id="UP001516400">
    <property type="component" value="Unassembled WGS sequence"/>
</dbReference>
<reference evidence="2 3" key="1">
    <citation type="journal article" date="2021" name="BMC Biol.">
        <title>Horizontally acquired antibacterial genes associated with adaptive radiation of ladybird beetles.</title>
        <authorList>
            <person name="Li H.S."/>
            <person name="Tang X.F."/>
            <person name="Huang Y.H."/>
            <person name="Xu Z.Y."/>
            <person name="Chen M.L."/>
            <person name="Du X.Y."/>
            <person name="Qiu B.Y."/>
            <person name="Chen P.T."/>
            <person name="Zhang W."/>
            <person name="Slipinski A."/>
            <person name="Escalona H.E."/>
            <person name="Waterhouse R.M."/>
            <person name="Zwick A."/>
            <person name="Pang H."/>
        </authorList>
    </citation>
    <scope>NUCLEOTIDE SEQUENCE [LARGE SCALE GENOMIC DNA]</scope>
    <source>
        <strain evidence="2">SYSU2018</strain>
    </source>
</reference>
<comment type="caution">
    <text evidence="2">The sequence shown here is derived from an EMBL/GenBank/DDBJ whole genome shotgun (WGS) entry which is preliminary data.</text>
</comment>
<feature type="compositionally biased region" description="Basic and acidic residues" evidence="1">
    <location>
        <begin position="64"/>
        <end position="111"/>
    </location>
</feature>
<dbReference type="EMBL" id="JABFTP020000062">
    <property type="protein sequence ID" value="KAL3274383.1"/>
    <property type="molecule type" value="Genomic_DNA"/>
</dbReference>